<sequence>MTEARRRKIRRPDESVRCWKGAVVLAIRQAGLDGWSSSPYGERDLDGPSHHMASGTGTSHLTIWRVGRNDGYPSSRFIARLPKVVFRNIFRKLSGVDFVATDFDPNKVHYRWWDVKLRHGPLTRLTPLVEHYIIMRPCAMLLLGN</sequence>
<dbReference type="Proteomes" id="UP000712600">
    <property type="component" value="Unassembled WGS sequence"/>
</dbReference>
<gene>
    <name evidence="1" type="ORF">F2Q69_00006244</name>
</gene>
<protein>
    <submittedName>
        <fullName evidence="1">Uncharacterized protein</fullName>
    </submittedName>
</protein>
<reference evidence="1" key="1">
    <citation type="submission" date="2019-12" db="EMBL/GenBank/DDBJ databases">
        <title>Genome sequencing and annotation of Brassica cretica.</title>
        <authorList>
            <person name="Studholme D.J."/>
            <person name="Sarris P."/>
        </authorList>
    </citation>
    <scope>NUCLEOTIDE SEQUENCE</scope>
    <source>
        <strain evidence="1">PFS-109/04</strain>
        <tissue evidence="1">Leaf</tissue>
    </source>
</reference>
<evidence type="ECO:0000313" key="1">
    <source>
        <dbReference type="EMBL" id="KAF3512254.1"/>
    </source>
</evidence>
<accession>A0A8S9P461</accession>
<proteinExistence type="predicted"/>
<dbReference type="AlphaFoldDB" id="A0A8S9P461"/>
<evidence type="ECO:0000313" key="2">
    <source>
        <dbReference type="Proteomes" id="UP000712600"/>
    </source>
</evidence>
<dbReference type="EMBL" id="QGKX02001521">
    <property type="protein sequence ID" value="KAF3512254.1"/>
    <property type="molecule type" value="Genomic_DNA"/>
</dbReference>
<organism evidence="1 2">
    <name type="scientific">Brassica cretica</name>
    <name type="common">Mustard</name>
    <dbReference type="NCBI Taxonomy" id="69181"/>
    <lineage>
        <taxon>Eukaryota</taxon>
        <taxon>Viridiplantae</taxon>
        <taxon>Streptophyta</taxon>
        <taxon>Embryophyta</taxon>
        <taxon>Tracheophyta</taxon>
        <taxon>Spermatophyta</taxon>
        <taxon>Magnoliopsida</taxon>
        <taxon>eudicotyledons</taxon>
        <taxon>Gunneridae</taxon>
        <taxon>Pentapetalae</taxon>
        <taxon>rosids</taxon>
        <taxon>malvids</taxon>
        <taxon>Brassicales</taxon>
        <taxon>Brassicaceae</taxon>
        <taxon>Brassiceae</taxon>
        <taxon>Brassica</taxon>
    </lineage>
</organism>
<comment type="caution">
    <text evidence="1">The sequence shown here is derived from an EMBL/GenBank/DDBJ whole genome shotgun (WGS) entry which is preliminary data.</text>
</comment>
<name>A0A8S9P461_BRACR</name>